<evidence type="ECO:0000256" key="2">
    <source>
        <dbReference type="ARBA" id="ARBA00022448"/>
    </source>
</evidence>
<comment type="subcellular location">
    <subcellularLocation>
        <location evidence="1 7">Cell membrane</location>
        <topology evidence="1 7">Multi-pass membrane protein</topology>
    </subcellularLocation>
</comment>
<dbReference type="InterPro" id="IPR035906">
    <property type="entry name" value="MetI-like_sf"/>
</dbReference>
<gene>
    <name evidence="9" type="ORF">A4Z71_06375</name>
</gene>
<feature type="transmembrane region" description="Helical" evidence="7">
    <location>
        <begin position="276"/>
        <end position="295"/>
    </location>
</feature>
<dbReference type="GO" id="GO:0005886">
    <property type="term" value="C:plasma membrane"/>
    <property type="evidence" value="ECO:0007669"/>
    <property type="project" value="UniProtKB-SubCell"/>
</dbReference>
<evidence type="ECO:0000256" key="4">
    <source>
        <dbReference type="ARBA" id="ARBA00022692"/>
    </source>
</evidence>
<feature type="transmembrane region" description="Helical" evidence="7">
    <location>
        <begin position="171"/>
        <end position="192"/>
    </location>
</feature>
<feature type="transmembrane region" description="Helical" evidence="7">
    <location>
        <begin position="89"/>
        <end position="110"/>
    </location>
</feature>
<dbReference type="STRING" id="535712.A4Z71_06375"/>
<evidence type="ECO:0000256" key="5">
    <source>
        <dbReference type="ARBA" id="ARBA00022989"/>
    </source>
</evidence>
<dbReference type="PANTHER" id="PTHR30193">
    <property type="entry name" value="ABC TRANSPORTER PERMEASE PROTEIN"/>
    <property type="match status" value="1"/>
</dbReference>
<feature type="transmembrane region" description="Helical" evidence="7">
    <location>
        <begin position="122"/>
        <end position="142"/>
    </location>
</feature>
<dbReference type="GO" id="GO:0055085">
    <property type="term" value="P:transmembrane transport"/>
    <property type="evidence" value="ECO:0007669"/>
    <property type="project" value="InterPro"/>
</dbReference>
<dbReference type="RefSeq" id="WP_070955066.1">
    <property type="nucleotide sequence ID" value="NZ_CP015208.1"/>
</dbReference>
<dbReference type="OrthoDB" id="3614395at2"/>
<dbReference type="PANTHER" id="PTHR30193:SF42">
    <property type="entry name" value="ABC TRANSPORTER PERMEASE PROTEIN"/>
    <property type="match status" value="1"/>
</dbReference>
<dbReference type="CDD" id="cd06261">
    <property type="entry name" value="TM_PBP2"/>
    <property type="match status" value="1"/>
</dbReference>
<keyword evidence="6 7" id="KW-0472">Membrane</keyword>
<protein>
    <recommendedName>
        <fullName evidence="8">ABC transmembrane type-1 domain-containing protein</fullName>
    </recommendedName>
</protein>
<dbReference type="Gene3D" id="1.10.3720.10">
    <property type="entry name" value="MetI-like"/>
    <property type="match status" value="1"/>
</dbReference>
<proteinExistence type="inferred from homology"/>
<keyword evidence="5 7" id="KW-1133">Transmembrane helix</keyword>
<name>A0A1D9E0H9_9MICO</name>
<dbReference type="KEGG" id="rpla:A4Z71_06375"/>
<organism evidence="9 10">
    <name type="scientific">Candidatus Rhodoluna planktonica</name>
    <dbReference type="NCBI Taxonomy" id="535712"/>
    <lineage>
        <taxon>Bacteria</taxon>
        <taxon>Bacillati</taxon>
        <taxon>Actinomycetota</taxon>
        <taxon>Actinomycetes</taxon>
        <taxon>Micrococcales</taxon>
        <taxon>Microbacteriaceae</taxon>
        <taxon>Luna cluster</taxon>
        <taxon>Luna-1 subcluster</taxon>
        <taxon>Rhodoluna</taxon>
    </lineage>
</organism>
<evidence type="ECO:0000313" key="9">
    <source>
        <dbReference type="EMBL" id="AOY56567.1"/>
    </source>
</evidence>
<dbReference type="SUPFAM" id="SSF161098">
    <property type="entry name" value="MetI-like"/>
    <property type="match status" value="1"/>
</dbReference>
<comment type="similarity">
    <text evidence="7">Belongs to the binding-protein-dependent transport system permease family.</text>
</comment>
<feature type="transmembrane region" description="Helical" evidence="7">
    <location>
        <begin position="23"/>
        <end position="55"/>
    </location>
</feature>
<dbReference type="Pfam" id="PF00528">
    <property type="entry name" value="BPD_transp_1"/>
    <property type="match status" value="1"/>
</dbReference>
<accession>A0A1D9E0H9</accession>
<keyword evidence="2 7" id="KW-0813">Transport</keyword>
<dbReference type="AlphaFoldDB" id="A0A1D9E0H9"/>
<dbReference type="InterPro" id="IPR051393">
    <property type="entry name" value="ABC_transporter_permease"/>
</dbReference>
<dbReference type="EMBL" id="CP015208">
    <property type="protein sequence ID" value="AOY56567.1"/>
    <property type="molecule type" value="Genomic_DNA"/>
</dbReference>
<sequence>MKTTATNQETARRRRTFSAKDRLTLGVFIGIPTFFHLLLVWIPAILTIALSFTFWTGIRIEDIKWAGLDNYYNIFFETPRFWQALGVNVAWLLWFGLIATPLGILLAYQIDRQIRGHQFYQSAYYLPVVLSMAVIGIIWNFLLRPDGFINGLLGLPISEAISFFGDDKYNLWVLLIMGSWRHIGYIMLLYLAGLKAIDAALREAASIDGATEWQTFRKVIFPAMAPVNIIVIVITIIESLRAFDMIYIIYGGRGGVPILGVLVFENIAGEGASMKGAAYAVILFLLSIIPIIAYLRQQFKEDVR</sequence>
<evidence type="ECO:0000256" key="3">
    <source>
        <dbReference type="ARBA" id="ARBA00022475"/>
    </source>
</evidence>
<dbReference type="InterPro" id="IPR000515">
    <property type="entry name" value="MetI-like"/>
</dbReference>
<evidence type="ECO:0000313" key="10">
    <source>
        <dbReference type="Proteomes" id="UP000243784"/>
    </source>
</evidence>
<evidence type="ECO:0000256" key="6">
    <source>
        <dbReference type="ARBA" id="ARBA00023136"/>
    </source>
</evidence>
<feature type="transmembrane region" description="Helical" evidence="7">
    <location>
        <begin position="247"/>
        <end position="264"/>
    </location>
</feature>
<feature type="transmembrane region" description="Helical" evidence="7">
    <location>
        <begin position="219"/>
        <end position="240"/>
    </location>
</feature>
<dbReference type="PROSITE" id="PS50928">
    <property type="entry name" value="ABC_TM1"/>
    <property type="match status" value="1"/>
</dbReference>
<evidence type="ECO:0000256" key="1">
    <source>
        <dbReference type="ARBA" id="ARBA00004651"/>
    </source>
</evidence>
<keyword evidence="10" id="KW-1185">Reference proteome</keyword>
<keyword evidence="4 7" id="KW-0812">Transmembrane</keyword>
<dbReference type="Proteomes" id="UP000243784">
    <property type="component" value="Chromosome"/>
</dbReference>
<reference evidence="9 10" key="1">
    <citation type="journal article" date="2016" name="Biochim. Biophys. Acta">
        <title>Photochemical characterization of actinorhodopsin and its functional existence in the natural host.</title>
        <authorList>
            <person name="Nakamura S."/>
            <person name="Kikukawa T."/>
            <person name="Tamogami J."/>
            <person name="Kamiya M."/>
            <person name="Aizawa T."/>
            <person name="Hahn M.W."/>
            <person name="Ihara K."/>
            <person name="Kamo N."/>
            <person name="Demura M."/>
        </authorList>
    </citation>
    <scope>NUCLEOTIDE SEQUENCE [LARGE SCALE GENOMIC DNA]</scope>
    <source>
        <strain evidence="9 10">MWH-Dar1</strain>
    </source>
</reference>
<evidence type="ECO:0000259" key="8">
    <source>
        <dbReference type="PROSITE" id="PS50928"/>
    </source>
</evidence>
<evidence type="ECO:0000256" key="7">
    <source>
        <dbReference type="RuleBase" id="RU363032"/>
    </source>
</evidence>
<feature type="domain" description="ABC transmembrane type-1" evidence="8">
    <location>
        <begin position="81"/>
        <end position="296"/>
    </location>
</feature>
<keyword evidence="3" id="KW-1003">Cell membrane</keyword>